<feature type="compositionally biased region" description="Basic and acidic residues" evidence="1">
    <location>
        <begin position="312"/>
        <end position="324"/>
    </location>
</feature>
<feature type="region of interest" description="Disordered" evidence="1">
    <location>
        <begin position="81"/>
        <end position="416"/>
    </location>
</feature>
<dbReference type="RefSeq" id="XP_007766939.1">
    <property type="nucleotide sequence ID" value="XM_007768749.1"/>
</dbReference>
<evidence type="ECO:0000256" key="1">
    <source>
        <dbReference type="SAM" id="MobiDB-lite"/>
    </source>
</evidence>
<feature type="compositionally biased region" description="Polar residues" evidence="1">
    <location>
        <begin position="139"/>
        <end position="171"/>
    </location>
</feature>
<feature type="compositionally biased region" description="Polar residues" evidence="1">
    <location>
        <begin position="231"/>
        <end position="248"/>
    </location>
</feature>
<dbReference type="AlphaFoldDB" id="A0A5M3MVA5"/>
<name>A0A5M3MVA5_CONPW</name>
<protein>
    <submittedName>
        <fullName evidence="2">Uncharacterized protein</fullName>
    </submittedName>
</protein>
<feature type="region of interest" description="Disordered" evidence="1">
    <location>
        <begin position="435"/>
        <end position="461"/>
    </location>
</feature>
<feature type="compositionally biased region" description="Basic and acidic residues" evidence="1">
    <location>
        <begin position="189"/>
        <end position="207"/>
    </location>
</feature>
<feature type="compositionally biased region" description="Polar residues" evidence="1">
    <location>
        <begin position="97"/>
        <end position="112"/>
    </location>
</feature>
<organism evidence="2 3">
    <name type="scientific">Coniophora puteana (strain RWD-64-598)</name>
    <name type="common">Brown rot fungus</name>
    <dbReference type="NCBI Taxonomy" id="741705"/>
    <lineage>
        <taxon>Eukaryota</taxon>
        <taxon>Fungi</taxon>
        <taxon>Dikarya</taxon>
        <taxon>Basidiomycota</taxon>
        <taxon>Agaricomycotina</taxon>
        <taxon>Agaricomycetes</taxon>
        <taxon>Agaricomycetidae</taxon>
        <taxon>Boletales</taxon>
        <taxon>Coniophorineae</taxon>
        <taxon>Coniophoraceae</taxon>
        <taxon>Coniophora</taxon>
    </lineage>
</organism>
<dbReference type="EMBL" id="JH711576">
    <property type="protein sequence ID" value="EIW83079.1"/>
    <property type="molecule type" value="Genomic_DNA"/>
</dbReference>
<dbReference type="GeneID" id="19202957"/>
<evidence type="ECO:0000313" key="3">
    <source>
        <dbReference type="Proteomes" id="UP000053558"/>
    </source>
</evidence>
<dbReference type="Proteomes" id="UP000053558">
    <property type="component" value="Unassembled WGS sequence"/>
</dbReference>
<feature type="compositionally biased region" description="Low complexity" evidence="1">
    <location>
        <begin position="122"/>
        <end position="134"/>
    </location>
</feature>
<proteinExistence type="predicted"/>
<reference evidence="3" key="1">
    <citation type="journal article" date="2012" name="Science">
        <title>The Paleozoic origin of enzymatic lignin decomposition reconstructed from 31 fungal genomes.</title>
        <authorList>
            <person name="Floudas D."/>
            <person name="Binder M."/>
            <person name="Riley R."/>
            <person name="Barry K."/>
            <person name="Blanchette R.A."/>
            <person name="Henrissat B."/>
            <person name="Martinez A.T."/>
            <person name="Otillar R."/>
            <person name="Spatafora J.W."/>
            <person name="Yadav J.S."/>
            <person name="Aerts A."/>
            <person name="Benoit I."/>
            <person name="Boyd A."/>
            <person name="Carlson A."/>
            <person name="Copeland A."/>
            <person name="Coutinho P.M."/>
            <person name="de Vries R.P."/>
            <person name="Ferreira P."/>
            <person name="Findley K."/>
            <person name="Foster B."/>
            <person name="Gaskell J."/>
            <person name="Glotzer D."/>
            <person name="Gorecki P."/>
            <person name="Heitman J."/>
            <person name="Hesse C."/>
            <person name="Hori C."/>
            <person name="Igarashi K."/>
            <person name="Jurgens J.A."/>
            <person name="Kallen N."/>
            <person name="Kersten P."/>
            <person name="Kohler A."/>
            <person name="Kuees U."/>
            <person name="Kumar T.K.A."/>
            <person name="Kuo A."/>
            <person name="LaButti K."/>
            <person name="Larrondo L.F."/>
            <person name="Lindquist E."/>
            <person name="Ling A."/>
            <person name="Lombard V."/>
            <person name="Lucas S."/>
            <person name="Lundell T."/>
            <person name="Martin R."/>
            <person name="McLaughlin D.J."/>
            <person name="Morgenstern I."/>
            <person name="Morin E."/>
            <person name="Murat C."/>
            <person name="Nagy L.G."/>
            <person name="Nolan M."/>
            <person name="Ohm R.A."/>
            <person name="Patyshakuliyeva A."/>
            <person name="Rokas A."/>
            <person name="Ruiz-Duenas F.J."/>
            <person name="Sabat G."/>
            <person name="Salamov A."/>
            <person name="Samejima M."/>
            <person name="Schmutz J."/>
            <person name="Slot J.C."/>
            <person name="St John F."/>
            <person name="Stenlid J."/>
            <person name="Sun H."/>
            <person name="Sun S."/>
            <person name="Syed K."/>
            <person name="Tsang A."/>
            <person name="Wiebenga A."/>
            <person name="Young D."/>
            <person name="Pisabarro A."/>
            <person name="Eastwood D.C."/>
            <person name="Martin F."/>
            <person name="Cullen D."/>
            <person name="Grigoriev I.V."/>
            <person name="Hibbett D.S."/>
        </authorList>
    </citation>
    <scope>NUCLEOTIDE SEQUENCE [LARGE SCALE GENOMIC DNA]</scope>
    <source>
        <strain evidence="3">RWD-64-598 SS2</strain>
    </source>
</reference>
<comment type="caution">
    <text evidence="2">The sequence shown here is derived from an EMBL/GenBank/DDBJ whole genome shotgun (WGS) entry which is preliminary data.</text>
</comment>
<dbReference type="KEGG" id="cput:CONPUDRAFT_152123"/>
<sequence length="461" mass="50009">MEEANIVFEGARARGKVKRIAAIPDLSQAPVQAATISPLSMSLARLPTTPSLFRQDLEPIVVASDRASTVGRPSSVYERASVGSAALQSEHSRRPSIPQSQEEVASRSSFPTLVTIREPSNPGGSSSSQTTQSPRATAVTKSSYSQWTPEGASTSSALPRTEQLLTLQNASPLEVARQRSRLRSSNIRPIERSHTLPEVLHSEREAHSGSLVRKSRTLGDSQDFEQKHRTATSPSNLRQPSGSSTSIQPRLKQIPSVSTESPRCRVSQWREEASSAAITDLDPSDGEDEMTSSKYQGRKGKEKARQTPPPQDDAHHSSLADRQEGNSSITLRCPSHCQANHTPVKETKSVVQPRALLEATEGPHENAAPVGFESEDPDSPRNKYLARLQAGHGKRSPVTSTSPTRDRVHKKHEATSSAELAVSFASFGMSHAQIQYQGPTMKDDVRSPLKPGTRVPSALVR</sequence>
<keyword evidence="3" id="KW-1185">Reference proteome</keyword>
<gene>
    <name evidence="2" type="ORF">CONPUDRAFT_152123</name>
</gene>
<evidence type="ECO:0000313" key="2">
    <source>
        <dbReference type="EMBL" id="EIW83079.1"/>
    </source>
</evidence>
<accession>A0A5M3MVA5</accession>